<dbReference type="RefSeq" id="WP_311195264.1">
    <property type="nucleotide sequence ID" value="NZ_FTNU01000006.1"/>
</dbReference>
<gene>
    <name evidence="1" type="ORF">SAMN02745664_10652</name>
</gene>
<keyword evidence="2" id="KW-1185">Reference proteome</keyword>
<accession>A0A1N7ENM2</accession>
<reference evidence="2" key="1">
    <citation type="submission" date="2017-01" db="EMBL/GenBank/DDBJ databases">
        <authorList>
            <person name="Varghese N."/>
            <person name="Submissions S."/>
        </authorList>
    </citation>
    <scope>NUCLEOTIDE SEQUENCE [LARGE SCALE GENOMIC DNA]</scope>
    <source>
        <strain evidence="2">DSM 21768</strain>
    </source>
</reference>
<proteinExistence type="predicted"/>
<dbReference type="AlphaFoldDB" id="A0A1N7ENM2"/>
<dbReference type="Proteomes" id="UP000187495">
    <property type="component" value="Unassembled WGS sequence"/>
</dbReference>
<protein>
    <submittedName>
        <fullName evidence="1">Uncharacterized protein</fullName>
    </submittedName>
</protein>
<name>A0A1N7ENM2_9GAMM</name>
<evidence type="ECO:0000313" key="2">
    <source>
        <dbReference type="Proteomes" id="UP000187495"/>
    </source>
</evidence>
<organism evidence="1 2">
    <name type="scientific">Moraxella cuniculi DSM 21768</name>
    <dbReference type="NCBI Taxonomy" id="1122245"/>
    <lineage>
        <taxon>Bacteria</taxon>
        <taxon>Pseudomonadati</taxon>
        <taxon>Pseudomonadota</taxon>
        <taxon>Gammaproteobacteria</taxon>
        <taxon>Moraxellales</taxon>
        <taxon>Moraxellaceae</taxon>
        <taxon>Moraxella</taxon>
    </lineage>
</organism>
<dbReference type="EMBL" id="FTNU01000006">
    <property type="protein sequence ID" value="SIR89676.1"/>
    <property type="molecule type" value="Genomic_DNA"/>
</dbReference>
<evidence type="ECO:0000313" key="1">
    <source>
        <dbReference type="EMBL" id="SIR89676.1"/>
    </source>
</evidence>
<sequence>MQGKILDYSIQTNTGIITADDGNRYKFSGEQWRIATPPSEA</sequence>